<dbReference type="eggNOG" id="KOG3307">
    <property type="taxonomic scope" value="Eukaryota"/>
</dbReference>
<dbReference type="InterPro" id="IPR003448">
    <property type="entry name" value="Mopterin_biosynth_MoaE"/>
</dbReference>
<dbReference type="CDD" id="cd00756">
    <property type="entry name" value="MoaE"/>
    <property type="match status" value="1"/>
</dbReference>
<proteinExistence type="inferred from homology"/>
<dbReference type="GO" id="GO:0005829">
    <property type="term" value="C:cytosol"/>
    <property type="evidence" value="ECO:0000318"/>
    <property type="project" value="GO_Central"/>
</dbReference>
<dbReference type="InterPro" id="IPR028888">
    <property type="entry name" value="MOCS2B_euk"/>
</dbReference>
<dbReference type="InterPro" id="IPR036563">
    <property type="entry name" value="MoaE_sf"/>
</dbReference>
<dbReference type="GO" id="GO:0030366">
    <property type="term" value="F:molybdopterin synthase activity"/>
    <property type="evidence" value="ECO:0007669"/>
    <property type="project" value="UniProtKB-UniRule"/>
</dbReference>
<sequence>MAQVTNDADIIEICHEPLDIAKLSSLVSTPSAGAISTFTGITRDNFEGKKVLRLEYDAYIPMAMSELKTICATIRNKWAVKKIAIFHRIGLVPVEEASVIIAISSAHRADSLAAVQFCIDTLKAKVPIWKKEIYEDGSTWKENRECSWSQSK</sequence>
<dbReference type="OMA" id="WKHQFFA"/>
<gene>
    <name evidence="5" type="ORF">TRIADDRAFT_23075</name>
</gene>
<name>B3RRC7_TRIAD</name>
<comment type="subcellular location">
    <subcellularLocation>
        <location evidence="4">Cytoplasm</location>
    </subcellularLocation>
</comment>
<feature type="binding site" evidence="4">
    <location>
        <begin position="107"/>
        <end position="108"/>
    </location>
    <ligand>
        <name>substrate</name>
    </ligand>
</feature>
<dbReference type="HOGENOM" id="CLU_089568_0_1_1"/>
<comment type="function">
    <text evidence="4">Catalytic subunit of the molybdopterin synthase complex, a complex that catalyzes the conversion of precursor Z into molybdopterin. Acts by mediating the incorporation of 2 sulfur atoms from thiocarboxylated MOCS2A into precursor Z to generate a dithiolene group.</text>
</comment>
<dbReference type="STRING" id="10228.B3RRC7"/>
<dbReference type="EC" id="2.8.1.12" evidence="4"/>
<dbReference type="Proteomes" id="UP000009022">
    <property type="component" value="Unassembled WGS sequence"/>
</dbReference>
<evidence type="ECO:0000313" key="5">
    <source>
        <dbReference type="EMBL" id="EDV26320.1"/>
    </source>
</evidence>
<protein>
    <recommendedName>
        <fullName evidence="4">Molybdopterin synthase catalytic subunit</fullName>
        <ecNumber evidence="4">2.8.1.12</ecNumber>
    </recommendedName>
    <alternativeName>
        <fullName evidence="4">Molybdenum cofactor synthesis protein 2 large subunit</fullName>
    </alternativeName>
    <alternativeName>
        <fullName evidence="4">Molybdenum cofactor synthesis protein 2B</fullName>
        <shortName evidence="4">MOCS2B</shortName>
    </alternativeName>
</protein>
<dbReference type="AlphaFoldDB" id="B3RRC7"/>
<keyword evidence="6" id="KW-1185">Reference proteome</keyword>
<dbReference type="InParanoid" id="B3RRC7"/>
<dbReference type="PhylomeDB" id="B3RRC7"/>
<dbReference type="OrthoDB" id="5531344at2759"/>
<accession>B3RRC7</accession>
<organism evidence="5 6">
    <name type="scientific">Trichoplax adhaerens</name>
    <name type="common">Trichoplax reptans</name>
    <dbReference type="NCBI Taxonomy" id="10228"/>
    <lineage>
        <taxon>Eukaryota</taxon>
        <taxon>Metazoa</taxon>
        <taxon>Placozoa</taxon>
        <taxon>Uniplacotomia</taxon>
        <taxon>Trichoplacea</taxon>
        <taxon>Trichoplacidae</taxon>
        <taxon>Trichoplax</taxon>
    </lineage>
</organism>
<evidence type="ECO:0000256" key="3">
    <source>
        <dbReference type="ARBA" id="ARBA00023150"/>
    </source>
</evidence>
<evidence type="ECO:0000256" key="1">
    <source>
        <dbReference type="ARBA" id="ARBA00022490"/>
    </source>
</evidence>
<feature type="binding site" evidence="4">
    <location>
        <position position="123"/>
    </location>
    <ligand>
        <name>substrate</name>
    </ligand>
</feature>
<keyword evidence="1 4" id="KW-0963">Cytoplasm</keyword>
<dbReference type="EMBL" id="DS985243">
    <property type="protein sequence ID" value="EDV26320.1"/>
    <property type="molecule type" value="Genomic_DNA"/>
</dbReference>
<dbReference type="CTD" id="6752064"/>
<keyword evidence="3 4" id="KW-0501">Molybdenum cofactor biosynthesis</keyword>
<comment type="subunit">
    <text evidence="4">Heterotetramer; composed of 2 small (MOCS2A) and 2 large (MOCS2B) subunits.</text>
</comment>
<dbReference type="PANTHER" id="PTHR23404">
    <property type="entry name" value="MOLYBDOPTERIN SYNTHASE RELATED"/>
    <property type="match status" value="1"/>
</dbReference>
<dbReference type="FunFam" id="3.90.1170.40:FF:000002">
    <property type="entry name" value="Molybdopterin synthase catalytic subunit"/>
    <property type="match status" value="1"/>
</dbReference>
<feature type="binding site" evidence="4">
    <location>
        <begin position="130"/>
        <end position="132"/>
    </location>
    <ligand>
        <name>substrate</name>
    </ligand>
</feature>
<evidence type="ECO:0000313" key="6">
    <source>
        <dbReference type="Proteomes" id="UP000009022"/>
    </source>
</evidence>
<dbReference type="RefSeq" id="XP_002110316.1">
    <property type="nucleotide sequence ID" value="XM_002110280.1"/>
</dbReference>
<comment type="similarity">
    <text evidence="4">Belongs to the MoaE family. MOCS2B subfamily.</text>
</comment>
<comment type="pathway">
    <text evidence="4">Cofactor biosynthesis; molybdopterin biosynthesis.</text>
</comment>
<dbReference type="GeneID" id="6752064"/>
<reference evidence="5 6" key="1">
    <citation type="journal article" date="2008" name="Nature">
        <title>The Trichoplax genome and the nature of placozoans.</title>
        <authorList>
            <person name="Srivastava M."/>
            <person name="Begovic E."/>
            <person name="Chapman J."/>
            <person name="Putnam N.H."/>
            <person name="Hellsten U."/>
            <person name="Kawashima T."/>
            <person name="Kuo A."/>
            <person name="Mitros T."/>
            <person name="Salamov A."/>
            <person name="Carpenter M.L."/>
            <person name="Signorovitch A.Y."/>
            <person name="Moreno M.A."/>
            <person name="Kamm K."/>
            <person name="Grimwood J."/>
            <person name="Schmutz J."/>
            <person name="Shapiro H."/>
            <person name="Grigoriev I.V."/>
            <person name="Buss L.W."/>
            <person name="Schierwater B."/>
            <person name="Dellaporta S.L."/>
            <person name="Rokhsar D.S."/>
        </authorList>
    </citation>
    <scope>NUCLEOTIDE SEQUENCE [LARGE SCALE GENOMIC DNA]</scope>
    <source>
        <strain evidence="5 6">Grell-BS-1999</strain>
    </source>
</reference>
<evidence type="ECO:0000256" key="4">
    <source>
        <dbReference type="HAMAP-Rule" id="MF_03052"/>
    </source>
</evidence>
<keyword evidence="2 4" id="KW-0808">Transferase</keyword>
<dbReference type="FunCoup" id="B3RRC7">
    <property type="interactions" value="423"/>
</dbReference>
<dbReference type="HAMAP" id="MF_03052">
    <property type="entry name" value="MOC2B"/>
    <property type="match status" value="1"/>
</dbReference>
<dbReference type="Gene3D" id="3.90.1170.40">
    <property type="entry name" value="Molybdopterin biosynthesis MoaE subunit"/>
    <property type="match status" value="1"/>
</dbReference>
<evidence type="ECO:0000256" key="2">
    <source>
        <dbReference type="ARBA" id="ARBA00022679"/>
    </source>
</evidence>
<dbReference type="GO" id="GO:1990140">
    <property type="term" value="C:molybdopterin synthase complex"/>
    <property type="evidence" value="ECO:0007669"/>
    <property type="project" value="UniProtKB-UniRule"/>
</dbReference>
<comment type="catalytic activity">
    <reaction evidence="4">
        <text>2 [molybdopterin-synthase sulfur-carrier protein]-C-terminal-Gly-aminoethanethioate + cyclic pyranopterin phosphate + H2O = molybdopterin + 2 [molybdopterin-synthase sulfur-carrier protein]-C-terminal Gly-Gly + 2 H(+)</text>
        <dbReference type="Rhea" id="RHEA:26333"/>
        <dbReference type="Rhea" id="RHEA-COMP:12202"/>
        <dbReference type="Rhea" id="RHEA-COMP:19907"/>
        <dbReference type="ChEBI" id="CHEBI:15377"/>
        <dbReference type="ChEBI" id="CHEBI:15378"/>
        <dbReference type="ChEBI" id="CHEBI:58698"/>
        <dbReference type="ChEBI" id="CHEBI:59648"/>
        <dbReference type="ChEBI" id="CHEBI:90778"/>
        <dbReference type="ChEBI" id="CHEBI:232372"/>
        <dbReference type="EC" id="2.8.1.12"/>
    </reaction>
</comment>
<dbReference type="SUPFAM" id="SSF54690">
    <property type="entry name" value="Molybdopterin synthase subunit MoaE"/>
    <property type="match status" value="1"/>
</dbReference>
<dbReference type="KEGG" id="tad:TRIADDRAFT_23075"/>
<dbReference type="UniPathway" id="UPA00344"/>
<dbReference type="Pfam" id="PF02391">
    <property type="entry name" value="MoaE"/>
    <property type="match status" value="1"/>
</dbReference>
<dbReference type="GO" id="GO:0006777">
    <property type="term" value="P:Mo-molybdopterin cofactor biosynthetic process"/>
    <property type="evidence" value="ECO:0007669"/>
    <property type="project" value="UniProtKB-UniRule"/>
</dbReference>